<dbReference type="OrthoDB" id="9779968at2"/>
<dbReference type="PANTHER" id="PTHR43737:SF1">
    <property type="entry name" value="DUF1501 DOMAIN-CONTAINING PROTEIN"/>
    <property type="match status" value="1"/>
</dbReference>
<dbReference type="RefSeq" id="WP_071904157.1">
    <property type="nucleotide sequence ID" value="NZ_MPIN01000017.1"/>
</dbReference>
<dbReference type="Pfam" id="PF07394">
    <property type="entry name" value="DUF1501"/>
    <property type="match status" value="1"/>
</dbReference>
<protein>
    <recommendedName>
        <fullName evidence="3">DUF1501 domain-containing protein</fullName>
    </recommendedName>
</protein>
<keyword evidence="2" id="KW-1185">Reference proteome</keyword>
<reference evidence="2" key="1">
    <citation type="submission" date="2016-11" db="EMBL/GenBank/DDBJ databases">
        <authorList>
            <person name="Shukria A."/>
            <person name="Stevens D.C."/>
        </authorList>
    </citation>
    <scope>NUCLEOTIDE SEQUENCE [LARGE SCALE GENOMIC DNA]</scope>
    <source>
        <strain evidence="2">Cbfe23</strain>
    </source>
</reference>
<dbReference type="EMBL" id="MPIN01000017">
    <property type="protein sequence ID" value="OJH34675.1"/>
    <property type="molecule type" value="Genomic_DNA"/>
</dbReference>
<dbReference type="STRING" id="83449.BON30_41670"/>
<proteinExistence type="predicted"/>
<dbReference type="Proteomes" id="UP000182229">
    <property type="component" value="Unassembled WGS sequence"/>
</dbReference>
<name>A0A1L9AXD0_9BACT</name>
<dbReference type="PROSITE" id="PS51318">
    <property type="entry name" value="TAT"/>
    <property type="match status" value="1"/>
</dbReference>
<sequence>MTSSRRQFLRAAGLLTAAASLPRWWGEAHAATASGYAGHRAAVCVFLLGGNDSNNLIVPRLATPHAQYLAARPNIGIKLADLLPINPVGTATGSYGLHPSLTKVQALFEQEKAAVVCNVGPLVLPMKKTDYTSGAVPRPDNLYSHSDQQDAWASGIANPSSVILPLQLIGKVTGWGGRAADKLSGLNPGEYPEVTSFGGKGLFSLGASRRPMSVATNGTLGFRATTDVAFGALQQEALAKVLALHNDVTLESSYGDTFSMAQTFANSRTTARDAAWNLLPQATREAIDALFVLPTDGGGWSLPNQLYQVLRDIVAGATPVASGGLGLKRQMFSVGLGGFDTHTGQDAAQRSLFKQLDFALDAFYRALVLVQTAFGANAPQATLFTMSDFSRTFRENSDKGTDHGWGGHALVIGDRVLGRRLYGTFPNLDLSNNAANNPDTVDSKGRWIPTLSVDQYAHSIVSWLGLSTTAERDYVFPNMKDYLAAATANGFPTAARQSKIAFMMADA</sequence>
<dbReference type="InterPro" id="IPR010869">
    <property type="entry name" value="DUF1501"/>
</dbReference>
<evidence type="ECO:0000313" key="1">
    <source>
        <dbReference type="EMBL" id="OJH34675.1"/>
    </source>
</evidence>
<evidence type="ECO:0000313" key="2">
    <source>
        <dbReference type="Proteomes" id="UP000182229"/>
    </source>
</evidence>
<dbReference type="InterPro" id="IPR006311">
    <property type="entry name" value="TAT_signal"/>
</dbReference>
<gene>
    <name evidence="1" type="ORF">BON30_41670</name>
</gene>
<dbReference type="AlphaFoldDB" id="A0A1L9AXD0"/>
<reference evidence="1 2" key="2">
    <citation type="submission" date="2016-12" db="EMBL/GenBank/DDBJ databases">
        <title>Draft Genome Sequence of Cystobacter ferrugineus Strain Cbfe23.</title>
        <authorList>
            <person name="Akbar S."/>
            <person name="Dowd S.E."/>
            <person name="Stevens D.C."/>
        </authorList>
    </citation>
    <scope>NUCLEOTIDE SEQUENCE [LARGE SCALE GENOMIC DNA]</scope>
    <source>
        <strain evidence="1 2">Cbfe23</strain>
    </source>
</reference>
<organism evidence="1 2">
    <name type="scientific">Cystobacter ferrugineus</name>
    <dbReference type="NCBI Taxonomy" id="83449"/>
    <lineage>
        <taxon>Bacteria</taxon>
        <taxon>Pseudomonadati</taxon>
        <taxon>Myxococcota</taxon>
        <taxon>Myxococcia</taxon>
        <taxon>Myxococcales</taxon>
        <taxon>Cystobacterineae</taxon>
        <taxon>Archangiaceae</taxon>
        <taxon>Cystobacter</taxon>
    </lineage>
</organism>
<accession>A0A1L9AXD0</accession>
<dbReference type="PANTHER" id="PTHR43737">
    <property type="entry name" value="BLL7424 PROTEIN"/>
    <property type="match status" value="1"/>
</dbReference>
<evidence type="ECO:0008006" key="3">
    <source>
        <dbReference type="Google" id="ProtNLM"/>
    </source>
</evidence>
<comment type="caution">
    <text evidence="1">The sequence shown here is derived from an EMBL/GenBank/DDBJ whole genome shotgun (WGS) entry which is preliminary data.</text>
</comment>